<name>A0A9R0DRY6_SPOFR</name>
<evidence type="ECO:0000313" key="4">
    <source>
        <dbReference type="Proteomes" id="UP000829999"/>
    </source>
</evidence>
<accession>A0A9R0DRY6</accession>
<reference evidence="5" key="1">
    <citation type="submission" date="2025-08" db="UniProtKB">
        <authorList>
            <consortium name="RefSeq"/>
        </authorList>
    </citation>
    <scope>IDENTIFICATION</scope>
    <source>
        <tissue evidence="5">Whole larval tissue</tissue>
    </source>
</reference>
<feature type="chain" id="PRO_5040337403" evidence="2">
    <location>
        <begin position="19"/>
        <end position="283"/>
    </location>
</feature>
<feature type="compositionally biased region" description="Polar residues" evidence="1">
    <location>
        <begin position="114"/>
        <end position="123"/>
    </location>
</feature>
<feature type="signal peptide" evidence="2">
    <location>
        <begin position="1"/>
        <end position="18"/>
    </location>
</feature>
<gene>
    <name evidence="5" type="primary">LOC118277070</name>
</gene>
<evidence type="ECO:0000313" key="5">
    <source>
        <dbReference type="RefSeq" id="XP_050552282.1"/>
    </source>
</evidence>
<sequence>RILLYVQTLLIPIFFSSTAQTCRDRWRRIRDNYRRAKKLRKTKSGQAATNMKKPKYEDLLSFLIPYISNEDETLSNFPPNNVSQDSSNEDNSLLDDIHSRDSSGSSAGTSQSTIRNRPGSSKDSSPRPYKRNSRSIDIPPQLSPTHSLLQEYLEKKYRAQKNKSDKIVEFFKNMGETVSNFPEDVQISVKREVFKIVTDAEELVFKEKSKPQCVLEISQESAPPIIVVNSNDVDAQPSNQIITPTSTNVNPTDIDTQEEISLDLDDNALNAFLNSIQQKKNNQ</sequence>
<dbReference type="AlphaFoldDB" id="A0A9R0DRY6"/>
<dbReference type="GeneID" id="118277070"/>
<dbReference type="InterPro" id="IPR039353">
    <property type="entry name" value="TF_Adf1"/>
</dbReference>
<dbReference type="PANTHER" id="PTHR12243:SF67">
    <property type="entry name" value="COREPRESSOR OF PANGOLIN, ISOFORM A-RELATED"/>
    <property type="match status" value="1"/>
</dbReference>
<dbReference type="RefSeq" id="XP_050552282.1">
    <property type="nucleotide sequence ID" value="XM_050696325.1"/>
</dbReference>
<organism evidence="4 5">
    <name type="scientific">Spodoptera frugiperda</name>
    <name type="common">Fall armyworm</name>
    <dbReference type="NCBI Taxonomy" id="7108"/>
    <lineage>
        <taxon>Eukaryota</taxon>
        <taxon>Metazoa</taxon>
        <taxon>Ecdysozoa</taxon>
        <taxon>Arthropoda</taxon>
        <taxon>Hexapoda</taxon>
        <taxon>Insecta</taxon>
        <taxon>Pterygota</taxon>
        <taxon>Neoptera</taxon>
        <taxon>Endopterygota</taxon>
        <taxon>Lepidoptera</taxon>
        <taxon>Glossata</taxon>
        <taxon>Ditrysia</taxon>
        <taxon>Noctuoidea</taxon>
        <taxon>Noctuidae</taxon>
        <taxon>Amphipyrinae</taxon>
        <taxon>Spodoptera</taxon>
    </lineage>
</organism>
<feature type="region of interest" description="Disordered" evidence="1">
    <location>
        <begin position="75"/>
        <end position="143"/>
    </location>
</feature>
<feature type="compositionally biased region" description="Low complexity" evidence="1">
    <location>
        <begin position="102"/>
        <end position="113"/>
    </location>
</feature>
<protein>
    <submittedName>
        <fullName evidence="5">Uncharacterized protein LOC118277070</fullName>
    </submittedName>
</protein>
<feature type="non-terminal residue" evidence="5">
    <location>
        <position position="1"/>
    </location>
</feature>
<proteinExistence type="predicted"/>
<feature type="domain" description="MADF" evidence="3">
    <location>
        <begin position="18"/>
        <end position="63"/>
    </location>
</feature>
<keyword evidence="4" id="KW-1185">Reference proteome</keyword>
<keyword evidence="2" id="KW-0732">Signal</keyword>
<dbReference type="Pfam" id="PF10545">
    <property type="entry name" value="MADF_DNA_bdg"/>
    <property type="match status" value="1"/>
</dbReference>
<dbReference type="InterPro" id="IPR006578">
    <property type="entry name" value="MADF-dom"/>
</dbReference>
<dbReference type="Proteomes" id="UP000829999">
    <property type="component" value="Chromosome 10"/>
</dbReference>
<evidence type="ECO:0000259" key="3">
    <source>
        <dbReference type="Pfam" id="PF10545"/>
    </source>
</evidence>
<dbReference type="PANTHER" id="PTHR12243">
    <property type="entry name" value="MADF DOMAIN TRANSCRIPTION FACTOR"/>
    <property type="match status" value="1"/>
</dbReference>
<evidence type="ECO:0000256" key="1">
    <source>
        <dbReference type="SAM" id="MobiDB-lite"/>
    </source>
</evidence>
<dbReference type="OrthoDB" id="8062432at2759"/>
<evidence type="ECO:0000256" key="2">
    <source>
        <dbReference type="SAM" id="SignalP"/>
    </source>
</evidence>